<name>V6LPY4_9EUKA</name>
<dbReference type="EMBL" id="AUWU02000002">
    <property type="protein sequence ID" value="KAH0576503.1"/>
    <property type="molecule type" value="Genomic_DNA"/>
</dbReference>
<dbReference type="Proteomes" id="UP000018208">
    <property type="component" value="Unassembled WGS sequence"/>
</dbReference>
<feature type="compositionally biased region" description="Basic and acidic residues" evidence="1">
    <location>
        <begin position="13"/>
        <end position="23"/>
    </location>
</feature>
<feature type="compositionally biased region" description="Basic and acidic residues" evidence="1">
    <location>
        <begin position="30"/>
        <end position="44"/>
    </location>
</feature>
<organism evidence="2">
    <name type="scientific">Spironucleus salmonicida</name>
    <dbReference type="NCBI Taxonomy" id="348837"/>
    <lineage>
        <taxon>Eukaryota</taxon>
        <taxon>Metamonada</taxon>
        <taxon>Diplomonadida</taxon>
        <taxon>Hexamitidae</taxon>
        <taxon>Hexamitinae</taxon>
        <taxon>Spironucleus</taxon>
    </lineage>
</organism>
<evidence type="ECO:0000313" key="3">
    <source>
        <dbReference type="EMBL" id="KAH0576503.1"/>
    </source>
</evidence>
<feature type="region of interest" description="Disordered" evidence="1">
    <location>
        <begin position="1"/>
        <end position="66"/>
    </location>
</feature>
<sequence>MDSAAQPEIFTRGLKDQAREPRLQRINRPRTNDFKQKDQTDNKLHTQKFPPKSIDEGRKPFIRSKSQETKLKLSPKPFFPKREKVEEPERTLIKPQWLLANSDSDSPLLISFSQQKLQVFDHQNSFKLIEEYNLKSFFPFNFIFASDFYDSRLVFSTLNGLYLFDFSVTNQRKNRDQIVNFITECKQLIEHKNVIQCVKITRNFLLIGQNSIKFDENGKQIFGENELILYNIEEFKIMHQIKIEGYISAIALEEIDNKIRILYSYQTKNCVQIDKIILQQEQNETPTIISNKCQIVFPSYLSGFDNFFEITDDTFLISQLDQPFFTILTKSTQINVSSSKFTSQIGIPFSYFQQVKSTKFRAQIGKLCFSFAVTAKGVSDIQKVAVKFNMQMLTICGDMVLQVVQKEGGCILEGQRVYESRIQAIGVDVFL</sequence>
<accession>V6LPY4</accession>
<dbReference type="VEuPathDB" id="GiardiaDB:SS50377_22067"/>
<evidence type="ECO:0000313" key="2">
    <source>
        <dbReference type="EMBL" id="EST45771.1"/>
    </source>
</evidence>
<feature type="compositionally biased region" description="Basic and acidic residues" evidence="1">
    <location>
        <begin position="53"/>
        <end position="66"/>
    </location>
</feature>
<dbReference type="InterPro" id="IPR036322">
    <property type="entry name" value="WD40_repeat_dom_sf"/>
</dbReference>
<dbReference type="AlphaFoldDB" id="V6LPY4"/>
<keyword evidence="4" id="KW-1185">Reference proteome</keyword>
<dbReference type="KEGG" id="ssao:94296090"/>
<gene>
    <name evidence="3" type="ORF">SS50377_22067</name>
    <name evidence="2" type="ORF">SS50377_jh019</name>
</gene>
<reference evidence="3" key="2">
    <citation type="submission" date="2020-12" db="EMBL/GenBank/DDBJ databases">
        <title>New Spironucleus salmonicida genome in near-complete chromosomes.</title>
        <authorList>
            <person name="Xu F."/>
            <person name="Kurt Z."/>
            <person name="Jimenez-Gonzalez A."/>
            <person name="Astvaldsson A."/>
            <person name="Andersson J.O."/>
            <person name="Svard S.G."/>
        </authorList>
    </citation>
    <scope>NUCLEOTIDE SEQUENCE</scope>
    <source>
        <strain evidence="3">ATCC 50377</strain>
    </source>
</reference>
<evidence type="ECO:0000313" key="4">
    <source>
        <dbReference type="Proteomes" id="UP000018208"/>
    </source>
</evidence>
<evidence type="ECO:0000256" key="1">
    <source>
        <dbReference type="SAM" id="MobiDB-lite"/>
    </source>
</evidence>
<protein>
    <submittedName>
        <fullName evidence="2">Uncharacterized protein</fullName>
    </submittedName>
</protein>
<dbReference type="GeneID" id="94296090"/>
<dbReference type="RefSeq" id="XP_067767276.1">
    <property type="nucleotide sequence ID" value="XM_067905959.1"/>
</dbReference>
<dbReference type="EMBL" id="KI546089">
    <property type="protein sequence ID" value="EST45771.1"/>
    <property type="molecule type" value="Genomic_DNA"/>
</dbReference>
<proteinExistence type="predicted"/>
<reference evidence="2 3" key="1">
    <citation type="journal article" date="2014" name="PLoS Genet.">
        <title>The Genome of Spironucleus salmonicida Highlights a Fish Pathogen Adapted to Fluctuating Environments.</title>
        <authorList>
            <person name="Xu F."/>
            <person name="Jerlstrom-Hultqvist J."/>
            <person name="Einarsson E."/>
            <person name="Astvaldsson A."/>
            <person name="Svard S.G."/>
            <person name="Andersson J.O."/>
        </authorList>
    </citation>
    <scope>NUCLEOTIDE SEQUENCE</scope>
    <source>
        <strain evidence="3">ATCC 50377</strain>
    </source>
</reference>
<dbReference type="SUPFAM" id="SSF50978">
    <property type="entry name" value="WD40 repeat-like"/>
    <property type="match status" value="1"/>
</dbReference>